<name>A0A1M6LF30_MALRU</name>
<dbReference type="SUPFAM" id="SSF109604">
    <property type="entry name" value="HD-domain/PDEase-like"/>
    <property type="match status" value="1"/>
</dbReference>
<proteinExistence type="predicted"/>
<keyword evidence="3" id="KW-0175">Coiled coil</keyword>
<dbReference type="NCBIfam" id="TIGR00254">
    <property type="entry name" value="GGDEF"/>
    <property type="match status" value="1"/>
</dbReference>
<reference evidence="6 7" key="1">
    <citation type="submission" date="2016-11" db="EMBL/GenBank/DDBJ databases">
        <authorList>
            <person name="Jaros S."/>
            <person name="Januszkiewicz K."/>
            <person name="Wedrychowicz H."/>
        </authorList>
    </citation>
    <scope>NUCLEOTIDE SEQUENCE [LARGE SCALE GENOMIC DNA]</scope>
    <source>
        <strain evidence="6 7">DSM 5091</strain>
    </source>
</reference>
<dbReference type="InterPro" id="IPR013976">
    <property type="entry name" value="HDOD"/>
</dbReference>
<evidence type="ECO:0000259" key="4">
    <source>
        <dbReference type="PROSITE" id="PS50887"/>
    </source>
</evidence>
<dbReference type="PROSITE" id="PS50887">
    <property type="entry name" value="GGDEF"/>
    <property type="match status" value="1"/>
</dbReference>
<dbReference type="PROSITE" id="PS51833">
    <property type="entry name" value="HDOD"/>
    <property type="match status" value="1"/>
</dbReference>
<feature type="coiled-coil region" evidence="3">
    <location>
        <begin position="297"/>
        <end position="345"/>
    </location>
</feature>
<dbReference type="InterPro" id="IPR029787">
    <property type="entry name" value="Nucleotide_cyclase"/>
</dbReference>
<dbReference type="Gene3D" id="3.30.70.270">
    <property type="match status" value="1"/>
</dbReference>
<evidence type="ECO:0000313" key="7">
    <source>
        <dbReference type="Proteomes" id="UP000184171"/>
    </source>
</evidence>
<gene>
    <name evidence="6" type="ORF">SAMN02745165_02955</name>
</gene>
<evidence type="ECO:0000259" key="5">
    <source>
        <dbReference type="PROSITE" id="PS51833"/>
    </source>
</evidence>
<organism evidence="6 7">
    <name type="scientific">Malonomonas rubra DSM 5091</name>
    <dbReference type="NCBI Taxonomy" id="1122189"/>
    <lineage>
        <taxon>Bacteria</taxon>
        <taxon>Pseudomonadati</taxon>
        <taxon>Thermodesulfobacteriota</taxon>
        <taxon>Desulfuromonadia</taxon>
        <taxon>Desulfuromonadales</taxon>
        <taxon>Geopsychrobacteraceae</taxon>
        <taxon>Malonomonas</taxon>
    </lineage>
</organism>
<protein>
    <recommendedName>
        <fullName evidence="1">diguanylate cyclase</fullName>
        <ecNumber evidence="1">2.7.7.65</ecNumber>
    </recommendedName>
</protein>
<dbReference type="SUPFAM" id="SSF55073">
    <property type="entry name" value="Nucleotide cyclase"/>
    <property type="match status" value="1"/>
</dbReference>
<dbReference type="Pfam" id="PF00990">
    <property type="entry name" value="GGDEF"/>
    <property type="match status" value="1"/>
</dbReference>
<dbReference type="Proteomes" id="UP000184171">
    <property type="component" value="Unassembled WGS sequence"/>
</dbReference>
<dbReference type="AlphaFoldDB" id="A0A1M6LF30"/>
<evidence type="ECO:0000256" key="2">
    <source>
        <dbReference type="ARBA" id="ARBA00034247"/>
    </source>
</evidence>
<dbReference type="FunFam" id="3.30.70.270:FF:000001">
    <property type="entry name" value="Diguanylate cyclase domain protein"/>
    <property type="match status" value="1"/>
</dbReference>
<dbReference type="GO" id="GO:0052621">
    <property type="term" value="F:diguanylate cyclase activity"/>
    <property type="evidence" value="ECO:0007669"/>
    <property type="project" value="UniProtKB-EC"/>
</dbReference>
<dbReference type="Gene3D" id="1.10.3210.10">
    <property type="entry name" value="Hypothetical protein af1432"/>
    <property type="match status" value="1"/>
</dbReference>
<keyword evidence="7" id="KW-1185">Reference proteome</keyword>
<dbReference type="PANTHER" id="PTHR45138">
    <property type="entry name" value="REGULATORY COMPONENTS OF SENSORY TRANSDUCTION SYSTEM"/>
    <property type="match status" value="1"/>
</dbReference>
<dbReference type="InterPro" id="IPR050469">
    <property type="entry name" value="Diguanylate_Cyclase"/>
</dbReference>
<dbReference type="SMART" id="SM00267">
    <property type="entry name" value="GGDEF"/>
    <property type="match status" value="1"/>
</dbReference>
<feature type="domain" description="GGDEF" evidence="4">
    <location>
        <begin position="373"/>
        <end position="508"/>
    </location>
</feature>
<dbReference type="RefSeq" id="WP_072909513.1">
    <property type="nucleotide sequence ID" value="NZ_FQZT01000013.1"/>
</dbReference>
<dbReference type="EC" id="2.7.7.65" evidence="1"/>
<evidence type="ECO:0000256" key="1">
    <source>
        <dbReference type="ARBA" id="ARBA00012528"/>
    </source>
</evidence>
<sequence length="510" mass="57167">MNNTDMALKIREMIEEQINLPSPPAVAVQILNAVQKQDTSLHELARIITADPALTGKMLSIANSGFYALPNEVTSIERALSVLGTNLIKNIALSFVIAAELRGDKASSFDFEYFWKRSVTSAVAAELLAKLLNANNEDIFVTGLLHDIGVLVMYLSKGDEYTALLHERKRMVASLTELEKQKFGFDHQQLGFTLVCDWGLPDKIAEPIRYHHLASEAPEQHRQTTQILWFADLLSSIYTESDSGEKVRDLQNKMSETFNLDEDAIRELLDDVATKSIRILKTFEIDPGDLKPYSQMLQEANAELGKLNLSYEQLVMELKDAKEKAESLASELRDANSRLKELVSRDGLTGLYNHRYFQEILDKEMARAQRYQSSLSLIMFDIDFFKDVNDSFGHPAGDLVLMNLARVVEGAVRPSDIVARYGGEEFAVILPETNKAGMRVFSERLRRCVEGVTTLADNQQIQVTISVGGTSIVPEQTNLDKQDLIDAADRALYESKRNGRNRVTIVNATD</sequence>
<dbReference type="OrthoDB" id="9813903at2"/>
<dbReference type="EMBL" id="FQZT01000013">
    <property type="protein sequence ID" value="SHJ69767.1"/>
    <property type="molecule type" value="Genomic_DNA"/>
</dbReference>
<evidence type="ECO:0000256" key="3">
    <source>
        <dbReference type="SAM" id="Coils"/>
    </source>
</evidence>
<feature type="domain" description="HDOD" evidence="5">
    <location>
        <begin position="20"/>
        <end position="214"/>
    </location>
</feature>
<comment type="catalytic activity">
    <reaction evidence="2">
        <text>2 GTP = 3',3'-c-di-GMP + 2 diphosphate</text>
        <dbReference type="Rhea" id="RHEA:24898"/>
        <dbReference type="ChEBI" id="CHEBI:33019"/>
        <dbReference type="ChEBI" id="CHEBI:37565"/>
        <dbReference type="ChEBI" id="CHEBI:58805"/>
        <dbReference type="EC" id="2.7.7.65"/>
    </reaction>
</comment>
<evidence type="ECO:0000313" key="6">
    <source>
        <dbReference type="EMBL" id="SHJ69767.1"/>
    </source>
</evidence>
<dbReference type="InterPro" id="IPR000160">
    <property type="entry name" value="GGDEF_dom"/>
</dbReference>
<dbReference type="InterPro" id="IPR043128">
    <property type="entry name" value="Rev_trsase/Diguanyl_cyclase"/>
</dbReference>
<dbReference type="STRING" id="1122189.SAMN02745165_02955"/>
<dbReference type="CDD" id="cd01949">
    <property type="entry name" value="GGDEF"/>
    <property type="match status" value="1"/>
</dbReference>
<dbReference type="Pfam" id="PF08668">
    <property type="entry name" value="HDOD"/>
    <property type="match status" value="1"/>
</dbReference>
<dbReference type="PANTHER" id="PTHR45138:SF9">
    <property type="entry name" value="DIGUANYLATE CYCLASE DGCM-RELATED"/>
    <property type="match status" value="1"/>
</dbReference>
<accession>A0A1M6LF30</accession>